<name>A0ABN2WI18_9MICO</name>
<evidence type="ECO:0000313" key="4">
    <source>
        <dbReference type="EMBL" id="GAA2091279.1"/>
    </source>
</evidence>
<dbReference type="Gene3D" id="3.40.50.10680">
    <property type="entry name" value="CofD-like domains"/>
    <property type="match status" value="1"/>
</dbReference>
<sequence length="346" mass="36697">MTAQHEAGGAPTTEELPLSLRGRAAGRGSEPRVVSFGGGHGLYAALRAFRLITDSLTAVVTVADDGGSSGRLRQEMGGLPPGDLRMALAALCDDGEWGRVWRDVIQHRFTSSGSLDGHAVGNLLIAALWQINDDHVEGLDWIAQLLRAHGRVLPMSSVPLTIEADVHPPDGGPVTVIRGQSVLATTPGRVAQVRLVPGAPPARAETIEAVQEADLLNLGPGSWYTSVMPHLLVPELAEAICASTALKSLTLNLGAAPGETADLTLVDHLQSLHLHAPALTLDYVLVDAVAAAKEPALPEIAESLFGAHLRTHPLTSRRPRQHDSLKLAACYRDMLLDSGLLEEDQW</sequence>
<dbReference type="NCBIfam" id="TIGR01826">
    <property type="entry name" value="CofD_related"/>
    <property type="match status" value="1"/>
</dbReference>
<reference evidence="4 5" key="1">
    <citation type="journal article" date="2019" name="Int. J. Syst. Evol. Microbiol.">
        <title>The Global Catalogue of Microorganisms (GCM) 10K type strain sequencing project: providing services to taxonomists for standard genome sequencing and annotation.</title>
        <authorList>
            <consortium name="The Broad Institute Genomics Platform"/>
            <consortium name="The Broad Institute Genome Sequencing Center for Infectious Disease"/>
            <person name="Wu L."/>
            <person name="Ma J."/>
        </authorList>
    </citation>
    <scope>NUCLEOTIDE SEQUENCE [LARGE SCALE GENOMIC DNA]</scope>
    <source>
        <strain evidence="4 5">JCM 15900</strain>
    </source>
</reference>
<dbReference type="CDD" id="cd07187">
    <property type="entry name" value="YvcK_like"/>
    <property type="match status" value="1"/>
</dbReference>
<dbReference type="InterPro" id="IPR038136">
    <property type="entry name" value="CofD-like_dom_sf"/>
</dbReference>
<protein>
    <recommendedName>
        <fullName evidence="2">Putative gluconeogenesis factor</fullName>
    </recommendedName>
</protein>
<gene>
    <name evidence="4" type="primary">yvcK</name>
    <name evidence="4" type="ORF">GCM10009823_08300</name>
</gene>
<evidence type="ECO:0000313" key="5">
    <source>
        <dbReference type="Proteomes" id="UP001500984"/>
    </source>
</evidence>
<dbReference type="InterPro" id="IPR002882">
    <property type="entry name" value="CofD"/>
</dbReference>
<proteinExistence type="inferred from homology"/>
<comment type="similarity">
    <text evidence="2">Belongs to the gluconeogenesis factor family.</text>
</comment>
<dbReference type="Proteomes" id="UP001500984">
    <property type="component" value="Unassembled WGS sequence"/>
</dbReference>
<dbReference type="EMBL" id="BAAAPZ010000002">
    <property type="protein sequence ID" value="GAA2091279.1"/>
    <property type="molecule type" value="Genomic_DNA"/>
</dbReference>
<organism evidence="4 5">
    <name type="scientific">Brevibacterium salitolerans</name>
    <dbReference type="NCBI Taxonomy" id="1403566"/>
    <lineage>
        <taxon>Bacteria</taxon>
        <taxon>Bacillati</taxon>
        <taxon>Actinomycetota</taxon>
        <taxon>Actinomycetes</taxon>
        <taxon>Micrococcales</taxon>
        <taxon>Brevibacteriaceae</taxon>
        <taxon>Brevibacterium</taxon>
    </lineage>
</organism>
<dbReference type="PANTHER" id="PTHR30135">
    <property type="entry name" value="UNCHARACTERIZED PROTEIN YVCK-RELATED"/>
    <property type="match status" value="1"/>
</dbReference>
<keyword evidence="5" id="KW-1185">Reference proteome</keyword>
<dbReference type="PANTHER" id="PTHR30135:SF3">
    <property type="entry name" value="GLUCONEOGENESIS FACTOR-RELATED"/>
    <property type="match status" value="1"/>
</dbReference>
<dbReference type="SUPFAM" id="SSF142338">
    <property type="entry name" value="CofD-like"/>
    <property type="match status" value="1"/>
</dbReference>
<dbReference type="HAMAP" id="MF_00973">
    <property type="entry name" value="Gluconeogen_factor"/>
    <property type="match status" value="1"/>
</dbReference>
<dbReference type="RefSeq" id="WP_291796674.1">
    <property type="nucleotide sequence ID" value="NZ_BAAAPZ010000002.1"/>
</dbReference>
<comment type="subcellular location">
    <subcellularLocation>
        <location evidence="2">Cytoplasm</location>
    </subcellularLocation>
</comment>
<evidence type="ECO:0000256" key="3">
    <source>
        <dbReference type="SAM" id="MobiDB-lite"/>
    </source>
</evidence>
<comment type="caution">
    <text evidence="4">The sequence shown here is derived from an EMBL/GenBank/DDBJ whole genome shotgun (WGS) entry which is preliminary data.</text>
</comment>
<dbReference type="Pfam" id="PF01933">
    <property type="entry name" value="CofD"/>
    <property type="match status" value="1"/>
</dbReference>
<evidence type="ECO:0000256" key="2">
    <source>
        <dbReference type="HAMAP-Rule" id="MF_00973"/>
    </source>
</evidence>
<evidence type="ECO:0000256" key="1">
    <source>
        <dbReference type="ARBA" id="ARBA00022490"/>
    </source>
</evidence>
<accession>A0ABN2WI18</accession>
<feature type="region of interest" description="Disordered" evidence="3">
    <location>
        <begin position="1"/>
        <end position="30"/>
    </location>
</feature>
<dbReference type="InterPro" id="IPR010119">
    <property type="entry name" value="Gluconeogen_factor"/>
</dbReference>
<keyword evidence="1 2" id="KW-0963">Cytoplasm</keyword>
<comment type="function">
    <text evidence="2">Required for morphogenesis under gluconeogenic growth conditions.</text>
</comment>